<dbReference type="InParanoid" id="A0CL48"/>
<dbReference type="EMBL" id="CT868097">
    <property type="protein sequence ID" value="CAK71515.1"/>
    <property type="molecule type" value="Genomic_DNA"/>
</dbReference>
<gene>
    <name evidence="3" type="ORF">GSPATT00008062001</name>
</gene>
<proteinExistence type="predicted"/>
<feature type="coiled-coil region" evidence="1">
    <location>
        <begin position="349"/>
        <end position="376"/>
    </location>
</feature>
<reference evidence="3 4" key="1">
    <citation type="journal article" date="2006" name="Nature">
        <title>Global trends of whole-genome duplications revealed by the ciliate Paramecium tetraurelia.</title>
        <authorList>
            <consortium name="Genoscope"/>
            <person name="Aury J.-M."/>
            <person name="Jaillon O."/>
            <person name="Duret L."/>
            <person name="Noel B."/>
            <person name="Jubin C."/>
            <person name="Porcel B.M."/>
            <person name="Segurens B."/>
            <person name="Daubin V."/>
            <person name="Anthouard V."/>
            <person name="Aiach N."/>
            <person name="Arnaiz O."/>
            <person name="Billaut A."/>
            <person name="Beisson J."/>
            <person name="Blanc I."/>
            <person name="Bouhouche K."/>
            <person name="Camara F."/>
            <person name="Duharcourt S."/>
            <person name="Guigo R."/>
            <person name="Gogendeau D."/>
            <person name="Katinka M."/>
            <person name="Keller A.-M."/>
            <person name="Kissmehl R."/>
            <person name="Klotz C."/>
            <person name="Koll F."/>
            <person name="Le Moue A."/>
            <person name="Lepere C."/>
            <person name="Malinsky S."/>
            <person name="Nowacki M."/>
            <person name="Nowak J.K."/>
            <person name="Plattner H."/>
            <person name="Poulain J."/>
            <person name="Ruiz F."/>
            <person name="Serrano V."/>
            <person name="Zagulski M."/>
            <person name="Dessen P."/>
            <person name="Betermier M."/>
            <person name="Weissenbach J."/>
            <person name="Scarpelli C."/>
            <person name="Schachter V."/>
            <person name="Sperling L."/>
            <person name="Meyer E."/>
            <person name="Cohen J."/>
            <person name="Wincker P."/>
        </authorList>
    </citation>
    <scope>NUCLEOTIDE SEQUENCE [LARGE SCALE GENOMIC DNA]</scope>
    <source>
        <strain evidence="3 4">Stock d4-2</strain>
    </source>
</reference>
<dbReference type="Proteomes" id="UP000000600">
    <property type="component" value="Unassembled WGS sequence"/>
</dbReference>
<name>A0CL48_PARTE</name>
<protein>
    <recommendedName>
        <fullName evidence="5">Myb-like domain-containing protein</fullName>
    </recommendedName>
</protein>
<dbReference type="AlphaFoldDB" id="A0CL48"/>
<evidence type="ECO:0008006" key="5">
    <source>
        <dbReference type="Google" id="ProtNLM"/>
    </source>
</evidence>
<feature type="region of interest" description="Disordered" evidence="2">
    <location>
        <begin position="393"/>
        <end position="419"/>
    </location>
</feature>
<keyword evidence="1" id="KW-0175">Coiled coil</keyword>
<evidence type="ECO:0000256" key="1">
    <source>
        <dbReference type="SAM" id="Coils"/>
    </source>
</evidence>
<dbReference type="GeneID" id="5024697"/>
<dbReference type="OrthoDB" id="299885at2759"/>
<keyword evidence="4" id="KW-1185">Reference proteome</keyword>
<organism evidence="3 4">
    <name type="scientific">Paramecium tetraurelia</name>
    <dbReference type="NCBI Taxonomy" id="5888"/>
    <lineage>
        <taxon>Eukaryota</taxon>
        <taxon>Sar</taxon>
        <taxon>Alveolata</taxon>
        <taxon>Ciliophora</taxon>
        <taxon>Intramacronucleata</taxon>
        <taxon>Oligohymenophorea</taxon>
        <taxon>Peniculida</taxon>
        <taxon>Parameciidae</taxon>
        <taxon>Paramecium</taxon>
    </lineage>
</organism>
<feature type="compositionally biased region" description="Basic residues" evidence="2">
    <location>
        <begin position="410"/>
        <end position="419"/>
    </location>
</feature>
<feature type="compositionally biased region" description="Basic and acidic residues" evidence="2">
    <location>
        <begin position="393"/>
        <end position="408"/>
    </location>
</feature>
<sequence>MYRNYSLDDKYNQELLNVVEAFGGANCKYWTQVARLFYERTGLAETKSYNLKKRYQILTNYSDNINLEQEQILYETGIKCRGLTKAGLREFQNKTGCNLYLGRYTQKIARFLQIGIKIISSAYIHLKNIKKKRFGSQFPRISYVDINIMLKAADIKEKIDDPIFVELQNSAIKLEQLFYQHVKCFDKNMEERYDHYMKVANRLQFKKLMFFLYFCGELKRISLNIFDKTSSFKHPLIKNDIELNKQSIYYQLLISQSDWKQKYDLFFNCNNQLQTNDQFSMLIKQAQTDEIDEYDLIPRNQKQISNKVANAQIECIGKQKKLRYFRGHYVQRGQIKTTGQTTIYFDHDVDSEEIENEDFEKVLQKQKEKEEFEKQKEQFIKIYNQMFAKEEEADKFKGQKEKDTENQKNNKLKKKARIL</sequence>
<dbReference type="HOGENOM" id="CLU_638532_0_0_1"/>
<dbReference type="KEGG" id="ptm:GSPATT00008062001"/>
<dbReference type="OMA" id="DKNMDER"/>
<dbReference type="RefSeq" id="XP_001438912.1">
    <property type="nucleotide sequence ID" value="XM_001438875.1"/>
</dbReference>
<evidence type="ECO:0000313" key="4">
    <source>
        <dbReference type="Proteomes" id="UP000000600"/>
    </source>
</evidence>
<accession>A0CL48</accession>
<evidence type="ECO:0000256" key="2">
    <source>
        <dbReference type="SAM" id="MobiDB-lite"/>
    </source>
</evidence>
<evidence type="ECO:0000313" key="3">
    <source>
        <dbReference type="EMBL" id="CAK71515.1"/>
    </source>
</evidence>